<evidence type="ECO:0000313" key="1">
    <source>
        <dbReference type="EMBL" id="RNB71948.1"/>
    </source>
</evidence>
<evidence type="ECO:0000313" key="2">
    <source>
        <dbReference type="Proteomes" id="UP000282028"/>
    </source>
</evidence>
<name>A0A3M8C8H6_9BACL</name>
<accession>A0A3M8C8H6</accession>
<gene>
    <name evidence="1" type="ORF">EDM52_14380</name>
</gene>
<dbReference type="EMBL" id="RHHR01000027">
    <property type="protein sequence ID" value="RNB71948.1"/>
    <property type="molecule type" value="Genomic_DNA"/>
</dbReference>
<dbReference type="Proteomes" id="UP000282028">
    <property type="component" value="Unassembled WGS sequence"/>
</dbReference>
<reference evidence="1 2" key="1">
    <citation type="submission" date="2018-10" db="EMBL/GenBank/DDBJ databases">
        <title>Phylogenomics of Brevibacillus.</title>
        <authorList>
            <person name="Dunlap C."/>
        </authorList>
    </citation>
    <scope>NUCLEOTIDE SEQUENCE [LARGE SCALE GENOMIC DNA]</scope>
    <source>
        <strain evidence="1 2">JCM 12215</strain>
    </source>
</reference>
<sequence>MRERNQIKKLSSSDSILVSNMKFQTIGDQRPYRHIPFTSRPSLYQGDILSTVRTDPTAQVTTTIGMLFTVLTPFLQQATSPPPAFPHSIKMDTRKGIGEQSHFF</sequence>
<protein>
    <submittedName>
        <fullName evidence="1">Uncharacterized protein</fullName>
    </submittedName>
</protein>
<proteinExistence type="predicted"/>
<dbReference type="AlphaFoldDB" id="A0A3M8C8H6"/>
<comment type="caution">
    <text evidence="1">The sequence shown here is derived from an EMBL/GenBank/DDBJ whole genome shotgun (WGS) entry which is preliminary data.</text>
</comment>
<keyword evidence="2" id="KW-1185">Reference proteome</keyword>
<organism evidence="1 2">
    <name type="scientific">Brevibacillus invocatus</name>
    <dbReference type="NCBI Taxonomy" id="173959"/>
    <lineage>
        <taxon>Bacteria</taxon>
        <taxon>Bacillati</taxon>
        <taxon>Bacillota</taxon>
        <taxon>Bacilli</taxon>
        <taxon>Bacillales</taxon>
        <taxon>Paenibacillaceae</taxon>
        <taxon>Brevibacillus</taxon>
    </lineage>
</organism>